<name>A0ABV0TYB9_9TELE</name>
<accession>A0ABV0TYB9</accession>
<dbReference type="Proteomes" id="UP001482620">
    <property type="component" value="Unassembled WGS sequence"/>
</dbReference>
<organism evidence="1 2">
    <name type="scientific">Ilyodon furcidens</name>
    <name type="common">goldbreast splitfin</name>
    <dbReference type="NCBI Taxonomy" id="33524"/>
    <lineage>
        <taxon>Eukaryota</taxon>
        <taxon>Metazoa</taxon>
        <taxon>Chordata</taxon>
        <taxon>Craniata</taxon>
        <taxon>Vertebrata</taxon>
        <taxon>Euteleostomi</taxon>
        <taxon>Actinopterygii</taxon>
        <taxon>Neopterygii</taxon>
        <taxon>Teleostei</taxon>
        <taxon>Neoteleostei</taxon>
        <taxon>Acanthomorphata</taxon>
        <taxon>Ovalentaria</taxon>
        <taxon>Atherinomorphae</taxon>
        <taxon>Cyprinodontiformes</taxon>
        <taxon>Goodeidae</taxon>
        <taxon>Ilyodon</taxon>
    </lineage>
</organism>
<evidence type="ECO:0000313" key="2">
    <source>
        <dbReference type="Proteomes" id="UP001482620"/>
    </source>
</evidence>
<gene>
    <name evidence="1" type="ORF">ILYODFUR_021883</name>
</gene>
<dbReference type="EMBL" id="JAHRIQ010048714">
    <property type="protein sequence ID" value="MEQ2237312.1"/>
    <property type="molecule type" value="Genomic_DNA"/>
</dbReference>
<proteinExistence type="predicted"/>
<evidence type="ECO:0000313" key="1">
    <source>
        <dbReference type="EMBL" id="MEQ2237312.1"/>
    </source>
</evidence>
<keyword evidence="2" id="KW-1185">Reference proteome</keyword>
<protein>
    <submittedName>
        <fullName evidence="1">Uncharacterized protein</fullName>
    </submittedName>
</protein>
<sequence length="102" mass="11141">MCGWFSGIGGLLRPSESKAELSVSLLHLTLSRPRKEFTGSVDLSGILGGCFSECVRAYGFVWPVCVAALQPLTSNPTMQAYWCTLLLVTHGKSMQYMQQSHA</sequence>
<comment type="caution">
    <text evidence="1">The sequence shown here is derived from an EMBL/GenBank/DDBJ whole genome shotgun (WGS) entry which is preliminary data.</text>
</comment>
<reference evidence="1 2" key="1">
    <citation type="submission" date="2021-06" db="EMBL/GenBank/DDBJ databases">
        <authorList>
            <person name="Palmer J.M."/>
        </authorList>
    </citation>
    <scope>NUCLEOTIDE SEQUENCE [LARGE SCALE GENOMIC DNA]</scope>
    <source>
        <strain evidence="2">if_2019</strain>
        <tissue evidence="1">Muscle</tissue>
    </source>
</reference>